<evidence type="ECO:0000256" key="1">
    <source>
        <dbReference type="SAM" id="Phobius"/>
    </source>
</evidence>
<dbReference type="InterPro" id="IPR056087">
    <property type="entry name" value="DUF7670"/>
</dbReference>
<comment type="caution">
    <text evidence="3">The sequence shown here is derived from an EMBL/GenBank/DDBJ whole genome shotgun (WGS) entry which is preliminary data.</text>
</comment>
<reference evidence="3 4" key="1">
    <citation type="submission" date="2022-01" db="EMBL/GenBank/DDBJ databases">
        <title>Labilibaculum sp. nov, a marine bacterium isolated from Antarctica.</title>
        <authorList>
            <person name="Dai W."/>
        </authorList>
    </citation>
    <scope>NUCLEOTIDE SEQUENCE [LARGE SCALE GENOMIC DNA]</scope>
    <source>
        <strain evidence="3 4">DW002</strain>
    </source>
</reference>
<dbReference type="Pfam" id="PF24709">
    <property type="entry name" value="DUF7670"/>
    <property type="match status" value="1"/>
</dbReference>
<evidence type="ECO:0000259" key="2">
    <source>
        <dbReference type="Pfam" id="PF24709"/>
    </source>
</evidence>
<gene>
    <name evidence="3" type="ORF">L3049_04695</name>
</gene>
<name>A0ABT5VSM4_9BACT</name>
<evidence type="ECO:0000313" key="4">
    <source>
        <dbReference type="Proteomes" id="UP001528920"/>
    </source>
</evidence>
<proteinExistence type="predicted"/>
<feature type="transmembrane region" description="Helical" evidence="1">
    <location>
        <begin position="51"/>
        <end position="69"/>
    </location>
</feature>
<feature type="domain" description="DUF7670" evidence="2">
    <location>
        <begin position="18"/>
        <end position="124"/>
    </location>
</feature>
<accession>A0ABT5VSM4</accession>
<dbReference type="Proteomes" id="UP001528920">
    <property type="component" value="Unassembled WGS sequence"/>
</dbReference>
<sequence length="127" mass="14480">MDKRMLFQDQPSQFYLLFARIIGSLITGIFILFMVPEFITLLSTGQTNNEGWVLVFYILSIIYGIGFLISFWKPGLGGFLLVSSSILITLYAFIDSNSFFVLLLFIPLSFAGILFLIHWKKSKSYNA</sequence>
<protein>
    <recommendedName>
        <fullName evidence="2">DUF7670 domain-containing protein</fullName>
    </recommendedName>
</protein>
<keyword evidence="1" id="KW-0472">Membrane</keyword>
<feature type="transmembrane region" description="Helical" evidence="1">
    <location>
        <begin position="76"/>
        <end position="94"/>
    </location>
</feature>
<organism evidence="3 4">
    <name type="scientific">Paralabilibaculum antarcticum</name>
    <dbReference type="NCBI Taxonomy" id="2912572"/>
    <lineage>
        <taxon>Bacteria</taxon>
        <taxon>Pseudomonadati</taxon>
        <taxon>Bacteroidota</taxon>
        <taxon>Bacteroidia</taxon>
        <taxon>Marinilabiliales</taxon>
        <taxon>Marinifilaceae</taxon>
        <taxon>Paralabilibaculum</taxon>
    </lineage>
</organism>
<feature type="transmembrane region" description="Helical" evidence="1">
    <location>
        <begin position="14"/>
        <end position="39"/>
    </location>
</feature>
<keyword evidence="4" id="KW-1185">Reference proteome</keyword>
<keyword evidence="1" id="KW-1133">Transmembrane helix</keyword>
<keyword evidence="1" id="KW-0812">Transmembrane</keyword>
<dbReference type="RefSeq" id="WP_275108638.1">
    <property type="nucleotide sequence ID" value="NZ_JAKJSC010000001.1"/>
</dbReference>
<evidence type="ECO:0000313" key="3">
    <source>
        <dbReference type="EMBL" id="MDE5417299.1"/>
    </source>
</evidence>
<feature type="transmembrane region" description="Helical" evidence="1">
    <location>
        <begin position="100"/>
        <end position="119"/>
    </location>
</feature>
<dbReference type="EMBL" id="JAKJSC010000001">
    <property type="protein sequence ID" value="MDE5417299.1"/>
    <property type="molecule type" value="Genomic_DNA"/>
</dbReference>